<proteinExistence type="predicted"/>
<dbReference type="Pfam" id="PF13579">
    <property type="entry name" value="Glyco_trans_4_4"/>
    <property type="match status" value="1"/>
</dbReference>
<feature type="domain" description="Glycosyltransferase subfamily 4-like N-terminal" evidence="1">
    <location>
        <begin position="44"/>
        <end position="160"/>
    </location>
</feature>
<evidence type="ECO:0000313" key="3">
    <source>
        <dbReference type="Proteomes" id="UP000000238"/>
    </source>
</evidence>
<organism evidence="2 3">
    <name type="scientific">Hahella chejuensis (strain KCTC 2396)</name>
    <dbReference type="NCBI Taxonomy" id="349521"/>
    <lineage>
        <taxon>Bacteria</taxon>
        <taxon>Pseudomonadati</taxon>
        <taxon>Pseudomonadota</taxon>
        <taxon>Gammaproteobacteria</taxon>
        <taxon>Oceanospirillales</taxon>
        <taxon>Hahellaceae</taxon>
        <taxon>Hahella</taxon>
    </lineage>
</organism>
<reference evidence="2 3" key="1">
    <citation type="journal article" date="2005" name="Nucleic Acids Res.">
        <title>Genomic blueprint of Hahella chejuensis, a marine microbe producing an algicidal agent.</title>
        <authorList>
            <person name="Jeong H."/>
            <person name="Yim J.H."/>
            <person name="Lee C."/>
            <person name="Choi S.-H."/>
            <person name="Park Y.K."/>
            <person name="Yoon S.H."/>
            <person name="Hur C.-G."/>
            <person name="Kang H.-Y."/>
            <person name="Kim D."/>
            <person name="Lee H.H."/>
            <person name="Park K.H."/>
            <person name="Park S.-H."/>
            <person name="Park H.-S."/>
            <person name="Lee H.K."/>
            <person name="Oh T.K."/>
            <person name="Kim J.F."/>
        </authorList>
    </citation>
    <scope>NUCLEOTIDE SEQUENCE [LARGE SCALE GENOMIC DNA]</scope>
    <source>
        <strain evidence="2 3">KCTC 2396</strain>
    </source>
</reference>
<dbReference type="eggNOG" id="COG0438">
    <property type="taxonomic scope" value="Bacteria"/>
</dbReference>
<dbReference type="KEGG" id="hch:HCH_03419"/>
<accession>Q2SGQ7</accession>
<dbReference type="Pfam" id="PF13692">
    <property type="entry name" value="Glyco_trans_1_4"/>
    <property type="match status" value="1"/>
</dbReference>
<dbReference type="InterPro" id="IPR050194">
    <property type="entry name" value="Glycosyltransferase_grp1"/>
</dbReference>
<keyword evidence="3" id="KW-1185">Reference proteome</keyword>
<dbReference type="STRING" id="349521.HCH_03419"/>
<dbReference type="RefSeq" id="WP_011397235.1">
    <property type="nucleotide sequence ID" value="NC_007645.1"/>
</dbReference>
<dbReference type="SUPFAM" id="SSF53756">
    <property type="entry name" value="UDP-Glycosyltransferase/glycogen phosphorylase"/>
    <property type="match status" value="1"/>
</dbReference>
<dbReference type="PANTHER" id="PTHR45947:SF3">
    <property type="entry name" value="SULFOQUINOVOSYL TRANSFERASE SQD2"/>
    <property type="match status" value="1"/>
</dbReference>
<evidence type="ECO:0000313" key="2">
    <source>
        <dbReference type="EMBL" id="ABC30167.1"/>
    </source>
</evidence>
<keyword evidence="2" id="KW-0808">Transferase</keyword>
<dbReference type="CAZy" id="GT4">
    <property type="family name" value="Glycosyltransferase Family 4"/>
</dbReference>
<name>Q2SGQ7_HAHCH</name>
<sequence length="370" mass="40267">MSANRTTTPVVWHVGRHGEVAGGMTQVINAYLNWPFENLKVEVIPSRDGSRGVKALGLFFRAIWKILRLRGRRNRDAMVIHLSQDGSFVREGALLTLAQLLGFGVVAQLHGSRFAEFSRRYPKLVRFVLSRATYVHVLSEETRAIVAQTLAPERIVYIPNAVATGRPGNKENLAVFGGGVTYRKGVDVLAQAWEELQAESDTDPTLNVGAWKLVIAGPVIDAGVVPESLRNAEFVGALSHQALMDLLDRAAIAVLPSRDEAMPMFILEALARHCCVISTPVGGIANVLSDGRGMLTPAGDIQELRRALRCAISDDEARAGLAARGHASFADTFSANVVYPKLAKLWLSIVNRPRAGNLSQKRNFQGMTGE</sequence>
<dbReference type="OrthoDB" id="4611853at2"/>
<dbReference type="EMBL" id="CP000155">
    <property type="protein sequence ID" value="ABC30167.1"/>
    <property type="molecule type" value="Genomic_DNA"/>
</dbReference>
<dbReference type="PANTHER" id="PTHR45947">
    <property type="entry name" value="SULFOQUINOVOSYL TRANSFERASE SQD2"/>
    <property type="match status" value="1"/>
</dbReference>
<dbReference type="Gene3D" id="3.40.50.2000">
    <property type="entry name" value="Glycogen Phosphorylase B"/>
    <property type="match status" value="2"/>
</dbReference>
<dbReference type="CDD" id="cd03801">
    <property type="entry name" value="GT4_PimA-like"/>
    <property type="match status" value="1"/>
</dbReference>
<dbReference type="HOGENOM" id="CLU_009583_14_0_6"/>
<dbReference type="Proteomes" id="UP000000238">
    <property type="component" value="Chromosome"/>
</dbReference>
<dbReference type="GO" id="GO:0016758">
    <property type="term" value="F:hexosyltransferase activity"/>
    <property type="evidence" value="ECO:0007669"/>
    <property type="project" value="TreeGrafter"/>
</dbReference>
<protein>
    <submittedName>
        <fullName evidence="2">Glycosyltransferase</fullName>
    </submittedName>
</protein>
<dbReference type="InterPro" id="IPR028098">
    <property type="entry name" value="Glyco_trans_4-like_N"/>
</dbReference>
<gene>
    <name evidence="2" type="ordered locus">HCH_03419</name>
</gene>
<dbReference type="AlphaFoldDB" id="Q2SGQ7"/>
<evidence type="ECO:0000259" key="1">
    <source>
        <dbReference type="Pfam" id="PF13579"/>
    </source>
</evidence>